<evidence type="ECO:0000256" key="1">
    <source>
        <dbReference type="SAM" id="Phobius"/>
    </source>
</evidence>
<dbReference type="Proteomes" id="UP000007797">
    <property type="component" value="Unassembled WGS sequence"/>
</dbReference>
<dbReference type="EMBL" id="GL883021">
    <property type="protein sequence ID" value="EGG16770.1"/>
    <property type="molecule type" value="Genomic_DNA"/>
</dbReference>
<dbReference type="GeneID" id="14869238"/>
<dbReference type="RefSeq" id="XP_004355244.1">
    <property type="nucleotide sequence ID" value="XM_004355192.1"/>
</dbReference>
<evidence type="ECO:0000313" key="3">
    <source>
        <dbReference type="Proteomes" id="UP000007797"/>
    </source>
</evidence>
<dbReference type="AlphaFoldDB" id="F4Q348"/>
<accession>F4Q348</accession>
<sequence length="124" mass="14459">MAEKRTWVLGNDLITIDQKLVYINHEQVTCRRGKYKTIIFQHDDSSYVITKGSASSNCKDRQLYKNRVNVVSGKRMELDKFNLCNQRLSFLVYSCIYIIPIPILIGIVAFSSQHQNKTIFAKYY</sequence>
<reference evidence="3" key="1">
    <citation type="journal article" date="2011" name="Genome Res.">
        <title>Phylogeny-wide analysis of social amoeba genomes highlights ancient origins for complex intercellular communication.</title>
        <authorList>
            <person name="Heidel A.J."/>
            <person name="Lawal H.M."/>
            <person name="Felder M."/>
            <person name="Schilde C."/>
            <person name="Helps N.R."/>
            <person name="Tunggal B."/>
            <person name="Rivero F."/>
            <person name="John U."/>
            <person name="Schleicher M."/>
            <person name="Eichinger L."/>
            <person name="Platzer M."/>
            <person name="Noegel A.A."/>
            <person name="Schaap P."/>
            <person name="Gloeckner G."/>
        </authorList>
    </citation>
    <scope>NUCLEOTIDE SEQUENCE [LARGE SCALE GENOMIC DNA]</scope>
    <source>
        <strain evidence="3">SH3</strain>
    </source>
</reference>
<proteinExistence type="predicted"/>
<keyword evidence="1" id="KW-0472">Membrane</keyword>
<protein>
    <submittedName>
        <fullName evidence="2">Uncharacterized protein</fullName>
    </submittedName>
</protein>
<organism evidence="2 3">
    <name type="scientific">Cavenderia fasciculata</name>
    <name type="common">Slime mold</name>
    <name type="synonym">Dictyostelium fasciculatum</name>
    <dbReference type="NCBI Taxonomy" id="261658"/>
    <lineage>
        <taxon>Eukaryota</taxon>
        <taxon>Amoebozoa</taxon>
        <taxon>Evosea</taxon>
        <taxon>Eumycetozoa</taxon>
        <taxon>Dictyostelia</taxon>
        <taxon>Acytosteliales</taxon>
        <taxon>Cavenderiaceae</taxon>
        <taxon>Cavenderia</taxon>
    </lineage>
</organism>
<keyword evidence="1" id="KW-1133">Transmembrane helix</keyword>
<gene>
    <name evidence="2" type="ORF">DFA_07748</name>
</gene>
<dbReference type="KEGG" id="dfa:DFA_07748"/>
<feature type="transmembrane region" description="Helical" evidence="1">
    <location>
        <begin position="90"/>
        <end position="110"/>
    </location>
</feature>
<evidence type="ECO:0000313" key="2">
    <source>
        <dbReference type="EMBL" id="EGG16770.1"/>
    </source>
</evidence>
<keyword evidence="1" id="KW-0812">Transmembrane</keyword>
<name>F4Q348_CACFS</name>
<keyword evidence="3" id="KW-1185">Reference proteome</keyword>